<sequence length="124" mass="13941">MEGLIPMLYRAIKRNRVRSRYECLSSASAPTYDVSDFYPTGGRAQAICHFHLTAPLQGSSETGSGDLFADRGMDSGRHRRAHSSLVDYSFGKRIAVEEDVHRLQKQRVNRVRSFRMLSCCLTGA</sequence>
<reference evidence="2" key="1">
    <citation type="journal article" date="2023" name="Front. Plant Sci.">
        <title>Chromosomal-level genome assembly of Melastoma candidum provides insights into trichome evolution.</title>
        <authorList>
            <person name="Zhong Y."/>
            <person name="Wu W."/>
            <person name="Sun C."/>
            <person name="Zou P."/>
            <person name="Liu Y."/>
            <person name="Dai S."/>
            <person name="Zhou R."/>
        </authorList>
    </citation>
    <scope>NUCLEOTIDE SEQUENCE [LARGE SCALE GENOMIC DNA]</scope>
</reference>
<gene>
    <name evidence="1" type="ORF">MLD38_027411</name>
</gene>
<evidence type="ECO:0000313" key="2">
    <source>
        <dbReference type="Proteomes" id="UP001057402"/>
    </source>
</evidence>
<dbReference type="Proteomes" id="UP001057402">
    <property type="component" value="Chromosome 7"/>
</dbReference>
<dbReference type="EMBL" id="CM042886">
    <property type="protein sequence ID" value="KAI4342843.1"/>
    <property type="molecule type" value="Genomic_DNA"/>
</dbReference>
<keyword evidence="2" id="KW-1185">Reference proteome</keyword>
<comment type="caution">
    <text evidence="1">The sequence shown here is derived from an EMBL/GenBank/DDBJ whole genome shotgun (WGS) entry which is preliminary data.</text>
</comment>
<organism evidence="1 2">
    <name type="scientific">Melastoma candidum</name>
    <dbReference type="NCBI Taxonomy" id="119954"/>
    <lineage>
        <taxon>Eukaryota</taxon>
        <taxon>Viridiplantae</taxon>
        <taxon>Streptophyta</taxon>
        <taxon>Embryophyta</taxon>
        <taxon>Tracheophyta</taxon>
        <taxon>Spermatophyta</taxon>
        <taxon>Magnoliopsida</taxon>
        <taxon>eudicotyledons</taxon>
        <taxon>Gunneridae</taxon>
        <taxon>Pentapetalae</taxon>
        <taxon>rosids</taxon>
        <taxon>malvids</taxon>
        <taxon>Myrtales</taxon>
        <taxon>Melastomataceae</taxon>
        <taxon>Melastomatoideae</taxon>
        <taxon>Melastomateae</taxon>
        <taxon>Melastoma</taxon>
    </lineage>
</organism>
<protein>
    <submittedName>
        <fullName evidence="1">Uncharacterized protein</fullName>
    </submittedName>
</protein>
<name>A0ACB9P317_9MYRT</name>
<accession>A0ACB9P317</accession>
<proteinExistence type="predicted"/>
<evidence type="ECO:0000313" key="1">
    <source>
        <dbReference type="EMBL" id="KAI4342843.1"/>
    </source>
</evidence>